<keyword evidence="2" id="KW-1185">Reference proteome</keyword>
<gene>
    <name evidence="1" type="ORF">CCMP2556_LOCUS24127</name>
</gene>
<evidence type="ECO:0000313" key="1">
    <source>
        <dbReference type="EMBL" id="CAK9046428.1"/>
    </source>
</evidence>
<protein>
    <submittedName>
        <fullName evidence="1">Uncharacterized protein</fullName>
    </submittedName>
</protein>
<proteinExistence type="predicted"/>
<evidence type="ECO:0000313" key="2">
    <source>
        <dbReference type="Proteomes" id="UP001642484"/>
    </source>
</evidence>
<sequence>MTNLLGSWKYRAEGDRYVFQTVSACYAQRVYERATAALKSRTSALVVHEQDKGTLQCCDNIGLAIHCIECPYQKGAFGDTWKLCDWKKWYYTGCGWALCGRLRDDA</sequence>
<comment type="caution">
    <text evidence="1">The sequence shown here is derived from an EMBL/GenBank/DDBJ whole genome shotgun (WGS) entry which is preliminary data.</text>
</comment>
<organism evidence="1 2">
    <name type="scientific">Durusdinium trenchii</name>
    <dbReference type="NCBI Taxonomy" id="1381693"/>
    <lineage>
        <taxon>Eukaryota</taxon>
        <taxon>Sar</taxon>
        <taxon>Alveolata</taxon>
        <taxon>Dinophyceae</taxon>
        <taxon>Suessiales</taxon>
        <taxon>Symbiodiniaceae</taxon>
        <taxon>Durusdinium</taxon>
    </lineage>
</organism>
<reference evidence="1 2" key="1">
    <citation type="submission" date="2024-02" db="EMBL/GenBank/DDBJ databases">
        <authorList>
            <person name="Chen Y."/>
            <person name="Shah S."/>
            <person name="Dougan E. K."/>
            <person name="Thang M."/>
            <person name="Chan C."/>
        </authorList>
    </citation>
    <scope>NUCLEOTIDE SEQUENCE [LARGE SCALE GENOMIC DNA]</scope>
</reference>
<dbReference type="Proteomes" id="UP001642484">
    <property type="component" value="Unassembled WGS sequence"/>
</dbReference>
<accession>A0ABP0M5T3</accession>
<name>A0ABP0M5T3_9DINO</name>
<dbReference type="EMBL" id="CAXAMN010015677">
    <property type="protein sequence ID" value="CAK9046428.1"/>
    <property type="molecule type" value="Genomic_DNA"/>
</dbReference>